<evidence type="ECO:0000256" key="1">
    <source>
        <dbReference type="ARBA" id="ARBA00009299"/>
    </source>
</evidence>
<dbReference type="SUPFAM" id="SSF48371">
    <property type="entry name" value="ARM repeat"/>
    <property type="match status" value="1"/>
</dbReference>
<protein>
    <recommendedName>
        <fullName evidence="6">Leucine rich repeat variant</fullName>
    </recommendedName>
</protein>
<reference evidence="5" key="1">
    <citation type="journal article" date="2015" name="Genome Announc.">
        <title>Draft Genome Sequence of Tolypothrix boutellei Strain VB521301.</title>
        <authorList>
            <person name="Chandrababunaidu M.M."/>
            <person name="Singh D."/>
            <person name="Sen D."/>
            <person name="Bhan S."/>
            <person name="Das S."/>
            <person name="Gupta A."/>
            <person name="Adhikary S.P."/>
            <person name="Tripathy S."/>
        </authorList>
    </citation>
    <scope>NUCLEOTIDE SEQUENCE</scope>
    <source>
        <strain evidence="5">VB521301</strain>
    </source>
</reference>
<comment type="caution">
    <text evidence="5">The sequence shown here is derived from an EMBL/GenBank/DDBJ whole genome shotgun (WGS) entry which is preliminary data.</text>
</comment>
<dbReference type="InterPro" id="IPR016024">
    <property type="entry name" value="ARM-type_fold"/>
</dbReference>
<dbReference type="RefSeq" id="WP_038085524.1">
    <property type="nucleotide sequence ID" value="NZ_JHEG04000001.1"/>
</dbReference>
<evidence type="ECO:0000256" key="2">
    <source>
        <dbReference type="ARBA" id="ARBA00022549"/>
    </source>
</evidence>
<dbReference type="GO" id="GO:0016829">
    <property type="term" value="F:lyase activity"/>
    <property type="evidence" value="ECO:0007669"/>
    <property type="project" value="UniProtKB-KW"/>
</dbReference>
<name>A0A0C1RGR6_9CYAN</name>
<accession>A0A0C1RGR6</accession>
<keyword evidence="3" id="KW-0605">Phycobilisome</keyword>
<keyword evidence="2" id="KW-0042">Antenna complex</keyword>
<dbReference type="GO" id="GO:0030089">
    <property type="term" value="C:phycobilisome"/>
    <property type="evidence" value="ECO:0007669"/>
    <property type="project" value="UniProtKB-KW"/>
</dbReference>
<dbReference type="Gene3D" id="1.25.10.10">
    <property type="entry name" value="Leucine-rich Repeat Variant"/>
    <property type="match status" value="1"/>
</dbReference>
<evidence type="ECO:0008006" key="6">
    <source>
        <dbReference type="Google" id="ProtNLM"/>
    </source>
</evidence>
<dbReference type="STRING" id="1479485.DA73_0223220"/>
<dbReference type="InterPro" id="IPR011989">
    <property type="entry name" value="ARM-like"/>
</dbReference>
<gene>
    <name evidence="5" type="ORF">DA73_0223220</name>
</gene>
<evidence type="ECO:0000256" key="4">
    <source>
        <dbReference type="ARBA" id="ARBA00023239"/>
    </source>
</evidence>
<sequence>MNSIEIARIDARNPSTDPNLLRKLGLSEDRDIRERVATNPNTPIEVLLELGIQFPEQVLSNPVLLLLLLENLNLIEQMPSATLIRIKIALHPKTPVHILEQLAQDENYSVREAVIENPNLPKSVLEQVLLQDNKIKYLQLKPEGLPIVLTKYTKNHDFPWSVIALLHPKIPQEILEEKALSFHWLERYAVTKNINTPKDWLELLAQDVNRIVRASAKAMLQERY</sequence>
<keyword evidence="4" id="KW-0456">Lyase</keyword>
<organism evidence="5">
    <name type="scientific">Tolypothrix bouteillei VB521301</name>
    <dbReference type="NCBI Taxonomy" id="1479485"/>
    <lineage>
        <taxon>Bacteria</taxon>
        <taxon>Bacillati</taxon>
        <taxon>Cyanobacteriota</taxon>
        <taxon>Cyanophyceae</taxon>
        <taxon>Nostocales</taxon>
        <taxon>Tolypothrichaceae</taxon>
        <taxon>Tolypothrix</taxon>
    </lineage>
</organism>
<comment type="similarity">
    <text evidence="1">Belongs to the CpcE/RpcE/PecE family.</text>
</comment>
<dbReference type="AlphaFoldDB" id="A0A0C1RGR6"/>
<evidence type="ECO:0000256" key="3">
    <source>
        <dbReference type="ARBA" id="ARBA00022738"/>
    </source>
</evidence>
<dbReference type="EMBL" id="JHEG02000048">
    <property type="protein sequence ID" value="KIE11290.1"/>
    <property type="molecule type" value="Genomic_DNA"/>
</dbReference>
<evidence type="ECO:0000313" key="5">
    <source>
        <dbReference type="EMBL" id="KIE11290.1"/>
    </source>
</evidence>
<proteinExistence type="inferred from homology"/>